<keyword evidence="3" id="KW-0560">Oxidoreductase</keyword>
<reference evidence="6" key="1">
    <citation type="submission" date="2020-11" db="EMBL/GenBank/DDBJ databases">
        <authorList>
            <consortium name="DOE Joint Genome Institute"/>
            <person name="Ahrendt S."/>
            <person name="Riley R."/>
            <person name="Andreopoulos W."/>
            <person name="Labutti K."/>
            <person name="Pangilinan J."/>
            <person name="Ruiz-Duenas F.J."/>
            <person name="Barrasa J.M."/>
            <person name="Sanchez-Garcia M."/>
            <person name="Camarero S."/>
            <person name="Miyauchi S."/>
            <person name="Serrano A."/>
            <person name="Linde D."/>
            <person name="Babiker R."/>
            <person name="Drula E."/>
            <person name="Ayuso-Fernandez I."/>
            <person name="Pacheco R."/>
            <person name="Padilla G."/>
            <person name="Ferreira P."/>
            <person name="Barriuso J."/>
            <person name="Kellner H."/>
            <person name="Castanera R."/>
            <person name="Alfaro M."/>
            <person name="Ramirez L."/>
            <person name="Pisabarro A.G."/>
            <person name="Kuo A."/>
            <person name="Tritt A."/>
            <person name="Lipzen A."/>
            <person name="He G."/>
            <person name="Yan M."/>
            <person name="Ng V."/>
            <person name="Cullen D."/>
            <person name="Martin F."/>
            <person name="Rosso M.-N."/>
            <person name="Henrissat B."/>
            <person name="Hibbett D."/>
            <person name="Martinez A.T."/>
            <person name="Grigoriev I.V."/>
        </authorList>
    </citation>
    <scope>NUCLEOTIDE SEQUENCE</scope>
    <source>
        <strain evidence="6">CBS 247.69</strain>
    </source>
</reference>
<gene>
    <name evidence="6" type="ORF">BDZ94DRAFT_1159071</name>
</gene>
<evidence type="ECO:0000256" key="4">
    <source>
        <dbReference type="ARBA" id="ARBA00023004"/>
    </source>
</evidence>
<evidence type="ECO:0000256" key="2">
    <source>
        <dbReference type="ARBA" id="ARBA00022964"/>
    </source>
</evidence>
<evidence type="ECO:0000256" key="1">
    <source>
        <dbReference type="ARBA" id="ARBA00022723"/>
    </source>
</evidence>
<dbReference type="PRINTS" id="PR00457">
    <property type="entry name" value="ANPEROXIDASE"/>
</dbReference>
<comment type="caution">
    <text evidence="6">The sequence shown here is derived from an EMBL/GenBank/DDBJ whole genome shotgun (WGS) entry which is preliminary data.</text>
</comment>
<dbReference type="InterPro" id="IPR010255">
    <property type="entry name" value="Haem_peroxidase_sf"/>
</dbReference>
<keyword evidence="6" id="KW-0575">Peroxidase</keyword>
<dbReference type="InterPro" id="IPR050783">
    <property type="entry name" value="Oxylipin_biosynth_metab"/>
</dbReference>
<accession>A0A9P6CH58</accession>
<organism evidence="6 7">
    <name type="scientific">Collybia nuda</name>
    <dbReference type="NCBI Taxonomy" id="64659"/>
    <lineage>
        <taxon>Eukaryota</taxon>
        <taxon>Fungi</taxon>
        <taxon>Dikarya</taxon>
        <taxon>Basidiomycota</taxon>
        <taxon>Agaricomycotina</taxon>
        <taxon>Agaricomycetes</taxon>
        <taxon>Agaricomycetidae</taxon>
        <taxon>Agaricales</taxon>
        <taxon>Tricholomatineae</taxon>
        <taxon>Clitocybaceae</taxon>
        <taxon>Collybia</taxon>
    </lineage>
</organism>
<dbReference type="GO" id="GO:0006631">
    <property type="term" value="P:fatty acid metabolic process"/>
    <property type="evidence" value="ECO:0007669"/>
    <property type="project" value="UniProtKB-ARBA"/>
</dbReference>
<feature type="region of interest" description="Disordered" evidence="5">
    <location>
        <begin position="1"/>
        <end position="39"/>
    </location>
</feature>
<dbReference type="Pfam" id="PF03098">
    <property type="entry name" value="An_peroxidase"/>
    <property type="match status" value="1"/>
</dbReference>
<evidence type="ECO:0000313" key="7">
    <source>
        <dbReference type="Proteomes" id="UP000807353"/>
    </source>
</evidence>
<dbReference type="AlphaFoldDB" id="A0A9P6CH58"/>
<keyword evidence="4" id="KW-0408">Iron</keyword>
<dbReference type="GO" id="GO:0051213">
    <property type="term" value="F:dioxygenase activity"/>
    <property type="evidence" value="ECO:0007669"/>
    <property type="project" value="UniProtKB-KW"/>
</dbReference>
<dbReference type="GO" id="GO:0020037">
    <property type="term" value="F:heme binding"/>
    <property type="evidence" value="ECO:0007669"/>
    <property type="project" value="InterPro"/>
</dbReference>
<dbReference type="InterPro" id="IPR037120">
    <property type="entry name" value="Haem_peroxidase_sf_animal"/>
</dbReference>
<dbReference type="InterPro" id="IPR019791">
    <property type="entry name" value="Haem_peroxidase_animal"/>
</dbReference>
<dbReference type="PANTHER" id="PTHR11903">
    <property type="entry name" value="PROSTAGLANDIN G/H SYNTHASE"/>
    <property type="match status" value="1"/>
</dbReference>
<dbReference type="OrthoDB" id="823504at2759"/>
<keyword evidence="1" id="KW-0479">Metal-binding</keyword>
<evidence type="ECO:0000256" key="5">
    <source>
        <dbReference type="SAM" id="MobiDB-lite"/>
    </source>
</evidence>
<dbReference type="Proteomes" id="UP000807353">
    <property type="component" value="Unassembled WGS sequence"/>
</dbReference>
<dbReference type="GO" id="GO:0004601">
    <property type="term" value="F:peroxidase activity"/>
    <property type="evidence" value="ECO:0007669"/>
    <property type="project" value="UniProtKB-KW"/>
</dbReference>
<protein>
    <submittedName>
        <fullName evidence="6">Heme peroxidase</fullName>
    </submittedName>
</protein>
<name>A0A9P6CH58_9AGAR</name>
<evidence type="ECO:0000256" key="3">
    <source>
        <dbReference type="ARBA" id="ARBA00023002"/>
    </source>
</evidence>
<feature type="region of interest" description="Disordered" evidence="5">
    <location>
        <begin position="507"/>
        <end position="528"/>
    </location>
</feature>
<keyword evidence="2" id="KW-0223">Dioxygenase</keyword>
<dbReference type="PANTHER" id="PTHR11903:SF37">
    <property type="entry name" value="PSI-PRODUCING OXYGENASE A"/>
    <property type="match status" value="1"/>
</dbReference>
<proteinExistence type="predicted"/>
<dbReference type="GO" id="GO:0046872">
    <property type="term" value="F:metal ion binding"/>
    <property type="evidence" value="ECO:0007669"/>
    <property type="project" value="UniProtKB-KW"/>
</dbReference>
<dbReference type="GO" id="GO:0006979">
    <property type="term" value="P:response to oxidative stress"/>
    <property type="evidence" value="ECO:0007669"/>
    <property type="project" value="InterPro"/>
</dbReference>
<evidence type="ECO:0000313" key="6">
    <source>
        <dbReference type="EMBL" id="KAF9465862.1"/>
    </source>
</evidence>
<feature type="compositionally biased region" description="Polar residues" evidence="5">
    <location>
        <begin position="512"/>
        <end position="528"/>
    </location>
</feature>
<dbReference type="EMBL" id="MU150244">
    <property type="protein sequence ID" value="KAF9465862.1"/>
    <property type="molecule type" value="Genomic_DNA"/>
</dbReference>
<dbReference type="SUPFAM" id="SSF48113">
    <property type="entry name" value="Heme-dependent peroxidases"/>
    <property type="match status" value="1"/>
</dbReference>
<dbReference type="PROSITE" id="PS50292">
    <property type="entry name" value="PEROXIDASE_3"/>
    <property type="match status" value="1"/>
</dbReference>
<sequence length="528" mass="59079">MPNPPTDLAGHNPSSEDIGSPNMPYARSVPAKPQSASDLPRPDLVFEKLLKRSNTDNSETYSGGLSSLTFAFGTLVIHSVFFTDRGSASINNKTSSYFDLAPLYGDLPSQKDEIRDKGQGRGLLHPDCFADTRMLFLPPAAAVLLVLFNRNHNHIAQELLTRNEKGVWSNPPPVDPATRTKQDDEIFENACLINMRHFVNIVITDYVGGVMGMASRGGGWPGNAEVLHVRNCDTSSKNQLSVLFNILYRWHATLSALDTNWIEEALERVVHSRDWDHLGPTDYERGAKNAKPHGAVKDRVFAGLERLPNGHFADKDLSEILHVATEEPAGFFRARGTPAVMRCVELLGIEQARQWNICTLNEFRSWLGLLPFTSFEDWNAAPEIAHAARELYGNIDRLELYPGLHAEGRNGDGFGKRYPLLRVDTMRNGLLLDAVSLIRGDPHLTTYFTLENATEWGFNDVARDHHNKAFGGHIHKILKRTLPQNFPDNSVYTWFPMSTPAAMKANKHLPENPSNPWEFNRPTTILES</sequence>
<dbReference type="Gene3D" id="1.10.640.10">
    <property type="entry name" value="Haem peroxidase domain superfamily, animal type"/>
    <property type="match status" value="1"/>
</dbReference>
<keyword evidence="7" id="KW-1185">Reference proteome</keyword>